<reference evidence="1" key="2">
    <citation type="submission" date="2020-09" db="EMBL/GenBank/DDBJ databases">
        <authorList>
            <person name="Sun Q."/>
            <person name="Zhou Y."/>
        </authorList>
    </citation>
    <scope>NUCLEOTIDE SEQUENCE</scope>
    <source>
        <strain evidence="1">CGMCC 4.7403</strain>
    </source>
</reference>
<gene>
    <name evidence="1" type="ORF">GCM10017771_51570</name>
</gene>
<organism evidence="1 2">
    <name type="scientific">Streptomyces capitiformicae</name>
    <dbReference type="NCBI Taxonomy" id="2014920"/>
    <lineage>
        <taxon>Bacteria</taxon>
        <taxon>Bacillati</taxon>
        <taxon>Actinomycetota</taxon>
        <taxon>Actinomycetes</taxon>
        <taxon>Kitasatosporales</taxon>
        <taxon>Streptomycetaceae</taxon>
        <taxon>Streptomyces</taxon>
    </lineage>
</organism>
<dbReference type="EMBL" id="BNAT01000019">
    <property type="protein sequence ID" value="GHE34151.1"/>
    <property type="molecule type" value="Genomic_DNA"/>
</dbReference>
<dbReference type="RefSeq" id="WP_189784828.1">
    <property type="nucleotide sequence ID" value="NZ_BNAT01000019.1"/>
</dbReference>
<evidence type="ECO:0000313" key="1">
    <source>
        <dbReference type="EMBL" id="GHE34151.1"/>
    </source>
</evidence>
<dbReference type="AlphaFoldDB" id="A0A918Z1P3"/>
<sequence length="58" mass="6608">MEVLEHDHLCPVCGGEEFAPEYFGPDQMQLMGERLVQALAARTPAPRPLRGRIRRHSH</sequence>
<dbReference type="Proteomes" id="UP000603227">
    <property type="component" value="Unassembled WGS sequence"/>
</dbReference>
<evidence type="ECO:0000313" key="2">
    <source>
        <dbReference type="Proteomes" id="UP000603227"/>
    </source>
</evidence>
<protein>
    <submittedName>
        <fullName evidence="1">Uncharacterized protein</fullName>
    </submittedName>
</protein>
<comment type="caution">
    <text evidence="1">The sequence shown here is derived from an EMBL/GenBank/DDBJ whole genome shotgun (WGS) entry which is preliminary data.</text>
</comment>
<reference evidence="1" key="1">
    <citation type="journal article" date="2014" name="Int. J. Syst. Evol. Microbiol.">
        <title>Complete genome sequence of Corynebacterium casei LMG S-19264T (=DSM 44701T), isolated from a smear-ripened cheese.</title>
        <authorList>
            <consortium name="US DOE Joint Genome Institute (JGI-PGF)"/>
            <person name="Walter F."/>
            <person name="Albersmeier A."/>
            <person name="Kalinowski J."/>
            <person name="Ruckert C."/>
        </authorList>
    </citation>
    <scope>NUCLEOTIDE SEQUENCE</scope>
    <source>
        <strain evidence="1">CGMCC 4.7403</strain>
    </source>
</reference>
<name>A0A918Z1P3_9ACTN</name>
<accession>A0A918Z1P3</accession>
<keyword evidence="2" id="KW-1185">Reference proteome</keyword>
<proteinExistence type="predicted"/>